<keyword evidence="3" id="KW-1185">Reference proteome</keyword>
<dbReference type="InterPro" id="IPR046582">
    <property type="entry name" value="DUF6630"/>
</dbReference>
<dbReference type="EMBL" id="CP060719">
    <property type="protein sequence ID" value="QNN71371.1"/>
    <property type="molecule type" value="Genomic_DNA"/>
</dbReference>
<dbReference type="Proteomes" id="UP000515804">
    <property type="component" value="Chromosome"/>
</dbReference>
<dbReference type="KEGG" id="tcn:H9L16_07455"/>
<dbReference type="AlphaFoldDB" id="A0A7G9SU46"/>
<dbReference type="RefSeq" id="WP_187553884.1">
    <property type="nucleotide sequence ID" value="NZ_BMZL01000002.1"/>
</dbReference>
<organism evidence="2 3">
    <name type="scientific">Thermomonas carbonis</name>
    <dbReference type="NCBI Taxonomy" id="1463158"/>
    <lineage>
        <taxon>Bacteria</taxon>
        <taxon>Pseudomonadati</taxon>
        <taxon>Pseudomonadota</taxon>
        <taxon>Gammaproteobacteria</taxon>
        <taxon>Lysobacterales</taxon>
        <taxon>Lysobacteraceae</taxon>
        <taxon>Thermomonas</taxon>
    </lineage>
</organism>
<protein>
    <recommendedName>
        <fullName evidence="1">DUF6630 domain-containing protein</fullName>
    </recommendedName>
</protein>
<evidence type="ECO:0000259" key="1">
    <source>
        <dbReference type="Pfam" id="PF20335"/>
    </source>
</evidence>
<proteinExistence type="predicted"/>
<evidence type="ECO:0000313" key="2">
    <source>
        <dbReference type="EMBL" id="QNN71371.1"/>
    </source>
</evidence>
<evidence type="ECO:0000313" key="3">
    <source>
        <dbReference type="Proteomes" id="UP000515804"/>
    </source>
</evidence>
<gene>
    <name evidence="2" type="ORF">H9L16_07455</name>
</gene>
<accession>A0A7G9SU46</accession>
<reference evidence="2 3" key="1">
    <citation type="submission" date="2020-08" db="EMBL/GenBank/DDBJ databases">
        <title>Genome sequence of Thermomonas carbonis KCTC 42013T.</title>
        <authorList>
            <person name="Hyun D.-W."/>
            <person name="Bae J.-W."/>
        </authorList>
    </citation>
    <scope>NUCLEOTIDE SEQUENCE [LARGE SCALE GENOMIC DNA]</scope>
    <source>
        <strain evidence="2 3">KCTC 42013</strain>
    </source>
</reference>
<sequence length="177" mass="19819">MTAHEYDPDDNFDQAFHAQAGVDDEDALEAVAWQFLLLVNPDDEDAALEQFAAFQRALDEAGERADPALLLRDAIDWKSGFHVGEDDAQGLMEALDELAARWRLRIEWQLDDDARETPDTSVLLHAAFVQLRERHFCLWTVETGEPTLAGWITRERDMEAMQLVASALGLPARPGSG</sequence>
<feature type="domain" description="DUF6630" evidence="1">
    <location>
        <begin position="33"/>
        <end position="174"/>
    </location>
</feature>
<name>A0A7G9SU46_9GAMM</name>
<dbReference type="Pfam" id="PF20335">
    <property type="entry name" value="DUF6630"/>
    <property type="match status" value="1"/>
</dbReference>